<dbReference type="InterPro" id="IPR000073">
    <property type="entry name" value="AB_hydrolase_1"/>
</dbReference>
<dbReference type="PANTHER" id="PTHR42977:SF1">
    <property type="entry name" value="BLR6576 PROTEIN"/>
    <property type="match status" value="1"/>
</dbReference>
<evidence type="ECO:0000259" key="1">
    <source>
        <dbReference type="Pfam" id="PF00561"/>
    </source>
</evidence>
<dbReference type="InterPro" id="IPR029058">
    <property type="entry name" value="AB_hydrolase_fold"/>
</dbReference>
<dbReference type="SUPFAM" id="SSF53474">
    <property type="entry name" value="alpha/beta-Hydrolases"/>
    <property type="match status" value="1"/>
</dbReference>
<organism evidence="2 3">
    <name type="scientific">Mycolicibacterium mucogenicum</name>
    <name type="common">Mycobacterium mucogenicum</name>
    <dbReference type="NCBI Taxonomy" id="56689"/>
    <lineage>
        <taxon>Bacteria</taxon>
        <taxon>Bacillati</taxon>
        <taxon>Actinomycetota</taxon>
        <taxon>Actinomycetes</taxon>
        <taxon>Mycobacteriales</taxon>
        <taxon>Mycobacteriaceae</taxon>
        <taxon>Mycolicibacterium</taxon>
    </lineage>
</organism>
<keyword evidence="2" id="KW-0378">Hydrolase</keyword>
<dbReference type="AlphaFoldDB" id="A0A1A0MJN9"/>
<dbReference type="Proteomes" id="UP000093962">
    <property type="component" value="Unassembled WGS sequence"/>
</dbReference>
<dbReference type="RefSeq" id="WP_064859645.1">
    <property type="nucleotide sequence ID" value="NZ_LZSF01000181.1"/>
</dbReference>
<accession>A0A1A0MJN9</accession>
<name>A0A1A0MJN9_MYCMU</name>
<feature type="domain" description="AB hydrolase-1" evidence="1">
    <location>
        <begin position="29"/>
        <end position="272"/>
    </location>
</feature>
<dbReference type="GO" id="GO:0004301">
    <property type="term" value="F:epoxide hydrolase activity"/>
    <property type="evidence" value="ECO:0007669"/>
    <property type="project" value="TreeGrafter"/>
</dbReference>
<dbReference type="Gene3D" id="3.40.50.1820">
    <property type="entry name" value="alpha/beta hydrolase"/>
    <property type="match status" value="1"/>
</dbReference>
<comment type="caution">
    <text evidence="2">The sequence shown here is derived from an EMBL/GenBank/DDBJ whole genome shotgun (WGS) entry which is preliminary data.</text>
</comment>
<reference evidence="2 3" key="1">
    <citation type="submission" date="2016-06" db="EMBL/GenBank/DDBJ databases">
        <authorList>
            <person name="Kjaerup R.B."/>
            <person name="Dalgaard T.S."/>
            <person name="Juul-Madsen H.R."/>
        </authorList>
    </citation>
    <scope>NUCLEOTIDE SEQUENCE [LARGE SCALE GENOMIC DNA]</scope>
    <source>
        <strain evidence="2 3">1199456.5</strain>
    </source>
</reference>
<dbReference type="EMBL" id="LZSF01000181">
    <property type="protein sequence ID" value="OBA85276.1"/>
    <property type="molecule type" value="Genomic_DNA"/>
</dbReference>
<dbReference type="PRINTS" id="PR00412">
    <property type="entry name" value="EPOXHYDRLASE"/>
</dbReference>
<gene>
    <name evidence="2" type="ORF">A5642_24345</name>
</gene>
<dbReference type="PANTHER" id="PTHR42977">
    <property type="entry name" value="HYDROLASE-RELATED"/>
    <property type="match status" value="1"/>
</dbReference>
<dbReference type="Pfam" id="PF00561">
    <property type="entry name" value="Abhydrolase_1"/>
    <property type="match status" value="1"/>
</dbReference>
<evidence type="ECO:0000313" key="2">
    <source>
        <dbReference type="EMBL" id="OBA85276.1"/>
    </source>
</evidence>
<dbReference type="InterPro" id="IPR000639">
    <property type="entry name" value="Epox_hydrolase-like"/>
</dbReference>
<sequence length="291" mass="32201">MSTASTSYHYVTVAGQRLFYREAGRKDAPAIVLLHGFPTSSFMFRDLIARLAGDYHVIAPDHLGFGYSDMPLVTEFDYTFDALADLTQGLLDQLGLTHYAIYVQDYGAPIGWRLALNRRDAITAIITQNGNGYDEGFVDSFWTTVWDYQREQTAETEAAIRTALEFDSIRWQYVTGSPDESLVSPDTWTLDSALLSRPGNDEIQLKLFRDYATNPPMYPALHNYLRTSGVPVLAIWGKHDPIFGPAGATAFARDAHDAEIHLLDGGHFVLETAGAEAAGLIAAFLRRAGVN</sequence>
<proteinExistence type="predicted"/>
<dbReference type="OrthoDB" id="5431692at2"/>
<dbReference type="InterPro" id="IPR051340">
    <property type="entry name" value="Haloalkane_dehalogenase"/>
</dbReference>
<protein>
    <submittedName>
        <fullName evidence="2">Alpha/beta hydrolase</fullName>
    </submittedName>
</protein>
<evidence type="ECO:0000313" key="3">
    <source>
        <dbReference type="Proteomes" id="UP000093962"/>
    </source>
</evidence>